<feature type="coiled-coil region" evidence="1">
    <location>
        <begin position="320"/>
        <end position="381"/>
    </location>
</feature>
<comment type="caution">
    <text evidence="2">The sequence shown here is derived from an EMBL/GenBank/DDBJ whole genome shotgun (WGS) entry which is preliminary data.</text>
</comment>
<organism evidence="2 3">
    <name type="scientific">Anoxybacteroides tepidamans</name>
    <dbReference type="NCBI Taxonomy" id="265948"/>
    <lineage>
        <taxon>Bacteria</taxon>
        <taxon>Bacillati</taxon>
        <taxon>Bacillota</taxon>
        <taxon>Bacilli</taxon>
        <taxon>Bacillales</taxon>
        <taxon>Anoxybacillaceae</taxon>
        <taxon>Anoxybacteroides</taxon>
    </lineage>
</organism>
<dbReference type="Proteomes" id="UP000520011">
    <property type="component" value="Unassembled WGS sequence"/>
</dbReference>
<dbReference type="AlphaFoldDB" id="A0A7W8IQT5"/>
<reference evidence="2 3" key="1">
    <citation type="submission" date="2020-08" db="EMBL/GenBank/DDBJ databases">
        <title>Genomic Encyclopedia of Type Strains, Phase IV (KMG-IV): sequencing the most valuable type-strain genomes for metagenomic binning, comparative biology and taxonomic classification.</title>
        <authorList>
            <person name="Goeker M."/>
        </authorList>
    </citation>
    <scope>NUCLEOTIDE SEQUENCE [LARGE SCALE GENOMIC DNA]</scope>
    <source>
        <strain evidence="2 3">DSM 16325</strain>
    </source>
</reference>
<proteinExistence type="predicted"/>
<sequence>MEIRGYGQHRPWLSSAATVTLKAGDVYEAIIKEKVGDREAIVQLRGVDVRFRFEGEAPRSGRISVQITGQQGEVVEGKVVTPPSSSALSSFETPELRQAAEIVTAKQLPLTRETIASLRAFLAEEIGTVEQKLETIQVAASKKLDMTVAQLKAVHEALHGKPLSASLNEIVEAIDANFSFAPSTQQRSVSLAELRLQLQQEPDINRVMEQAKQYAEGSGNESLANAVREAVVFKESGNESFARRHIMQALVTAERKEAPTSDPAPANEALRLVRQQVEREPVVAKALSVVKGNEAVRQALGEALNEVEQLYRFGQPLSAKTRLLQALAEAENKEVSLNIEEKRALSLQQAVAEAKQIVRAARNIEEAVQQIKKQIQQAIKVIQREADMKVALETVQTETIPALNKHHDAQQEVATALAKAQQLSEEGREIAARQTMLQALSNIAQTLPAEQPTIEAEWQAALQLQAKDIIVQTVTKRMAEAAHQFKQTKRDMMRNLSAIDQLINQYKQAVRPQAKQLLEATIKQLDQTILKSDVMLFADMAMEKKLLQASSQLAEAKKLLDKGQMSEAQKLVKEVKNTLEQMQFKPSDIKVKHFVASENMKQDTPEKALLMEWNKIVQPEPSARHLFDTVRRIGLTYESEIANALVLGGTKQEEVEASLKGLLAKLAQTGNEAAAKQAEQAMTHLTGQQLLNKGDQGSAMQTLFFAIPLLLQKEVKDVKVYVNARNDGQRIDWENCSLYFLLETNKLGDIGVLLSANARTLSLTFRNNREDFAEKMRPLVDAAKEKLEEIGYRIGNVQFTTFAEKQKETAETAQKRATWTEKGYDFTI</sequence>
<evidence type="ECO:0000313" key="3">
    <source>
        <dbReference type="Proteomes" id="UP000520011"/>
    </source>
</evidence>
<evidence type="ECO:0000313" key="2">
    <source>
        <dbReference type="EMBL" id="MBB5324256.1"/>
    </source>
</evidence>
<evidence type="ECO:0000256" key="1">
    <source>
        <dbReference type="SAM" id="Coils"/>
    </source>
</evidence>
<accession>A0A7W8IQT5</accession>
<gene>
    <name evidence="2" type="ORF">HNQ34_001349</name>
</gene>
<name>A0A7W8IQT5_9BACL</name>
<protein>
    <submittedName>
        <fullName evidence="2">Myosin heavy subunit</fullName>
    </submittedName>
</protein>
<keyword evidence="1" id="KW-0175">Coiled coil</keyword>
<dbReference type="EMBL" id="JACHEP010000004">
    <property type="protein sequence ID" value="MBB5324256.1"/>
    <property type="molecule type" value="Genomic_DNA"/>
</dbReference>
<dbReference type="RefSeq" id="WP_246363884.1">
    <property type="nucleotide sequence ID" value="NZ_JACHEP010000004.1"/>
</dbReference>
<keyword evidence="3" id="KW-1185">Reference proteome</keyword>